<evidence type="ECO:0000256" key="1">
    <source>
        <dbReference type="ARBA" id="ARBA00001971"/>
    </source>
</evidence>
<dbReference type="EMBL" id="CAJPDR010000179">
    <property type="protein sequence ID" value="CAF9923985.1"/>
    <property type="molecule type" value="Genomic_DNA"/>
</dbReference>
<keyword evidence="4 8" id="KW-0479">Metal-binding</keyword>
<evidence type="ECO:0000256" key="3">
    <source>
        <dbReference type="ARBA" id="ARBA00022617"/>
    </source>
</evidence>
<dbReference type="InterPro" id="IPR002402">
    <property type="entry name" value="Cyt_P450_E_grp-II"/>
</dbReference>
<comment type="cofactor">
    <cofactor evidence="1 8">
        <name>heme</name>
        <dbReference type="ChEBI" id="CHEBI:30413"/>
    </cofactor>
</comment>
<evidence type="ECO:0000256" key="8">
    <source>
        <dbReference type="PIRSR" id="PIRSR602402-1"/>
    </source>
</evidence>
<evidence type="ECO:0000256" key="4">
    <source>
        <dbReference type="ARBA" id="ARBA00022723"/>
    </source>
</evidence>
<dbReference type="PANTHER" id="PTHR24287:SF17">
    <property type="entry name" value="P450, PUTATIVE (EUROFUNG)-RELATED"/>
    <property type="match status" value="1"/>
</dbReference>
<accession>A0A8H3FHY1</accession>
<keyword evidence="10" id="KW-0812">Transmembrane</keyword>
<dbReference type="InterPro" id="IPR047146">
    <property type="entry name" value="Cyt_P450_E_CYP52_fungi"/>
</dbReference>
<gene>
    <name evidence="11" type="ORF">ALECFALPRED_002583</name>
</gene>
<evidence type="ECO:0000256" key="9">
    <source>
        <dbReference type="RuleBase" id="RU000461"/>
    </source>
</evidence>
<keyword evidence="3 8" id="KW-0349">Heme</keyword>
<dbReference type="GO" id="GO:0005506">
    <property type="term" value="F:iron ion binding"/>
    <property type="evidence" value="ECO:0007669"/>
    <property type="project" value="InterPro"/>
</dbReference>
<feature type="transmembrane region" description="Helical" evidence="10">
    <location>
        <begin position="12"/>
        <end position="31"/>
    </location>
</feature>
<evidence type="ECO:0000313" key="11">
    <source>
        <dbReference type="EMBL" id="CAF9923985.1"/>
    </source>
</evidence>
<dbReference type="InterPro" id="IPR017972">
    <property type="entry name" value="Cyt_P450_CS"/>
</dbReference>
<dbReference type="SUPFAM" id="SSF48264">
    <property type="entry name" value="Cytochrome P450"/>
    <property type="match status" value="1"/>
</dbReference>
<dbReference type="OrthoDB" id="1470350at2759"/>
<name>A0A8H3FHY1_9LECA</name>
<evidence type="ECO:0000256" key="10">
    <source>
        <dbReference type="SAM" id="Phobius"/>
    </source>
</evidence>
<dbReference type="PRINTS" id="PR01239">
    <property type="entry name" value="EP450IICYP52"/>
</dbReference>
<dbReference type="GO" id="GO:0016712">
    <property type="term" value="F:oxidoreductase activity, acting on paired donors, with incorporation or reduction of molecular oxygen, reduced flavin or flavoprotein as one donor, and incorporation of one atom of oxygen"/>
    <property type="evidence" value="ECO:0007669"/>
    <property type="project" value="InterPro"/>
</dbReference>
<organism evidence="11 12">
    <name type="scientific">Alectoria fallacina</name>
    <dbReference type="NCBI Taxonomy" id="1903189"/>
    <lineage>
        <taxon>Eukaryota</taxon>
        <taxon>Fungi</taxon>
        <taxon>Dikarya</taxon>
        <taxon>Ascomycota</taxon>
        <taxon>Pezizomycotina</taxon>
        <taxon>Lecanoromycetes</taxon>
        <taxon>OSLEUM clade</taxon>
        <taxon>Lecanoromycetidae</taxon>
        <taxon>Lecanorales</taxon>
        <taxon>Lecanorineae</taxon>
        <taxon>Parmeliaceae</taxon>
        <taxon>Alectoria</taxon>
    </lineage>
</organism>
<keyword evidence="7 9" id="KW-0503">Monooxygenase</keyword>
<keyword evidence="5 9" id="KW-0560">Oxidoreductase</keyword>
<dbReference type="GO" id="GO:0020037">
    <property type="term" value="F:heme binding"/>
    <property type="evidence" value="ECO:0007669"/>
    <property type="project" value="InterPro"/>
</dbReference>
<dbReference type="InterPro" id="IPR001128">
    <property type="entry name" value="Cyt_P450"/>
</dbReference>
<comment type="caution">
    <text evidence="11">The sequence shown here is derived from an EMBL/GenBank/DDBJ whole genome shotgun (WGS) entry which is preliminary data.</text>
</comment>
<evidence type="ECO:0008006" key="13">
    <source>
        <dbReference type="Google" id="ProtNLM"/>
    </source>
</evidence>
<dbReference type="Pfam" id="PF00067">
    <property type="entry name" value="p450"/>
    <property type="match status" value="1"/>
</dbReference>
<evidence type="ECO:0000256" key="6">
    <source>
        <dbReference type="ARBA" id="ARBA00023004"/>
    </source>
</evidence>
<dbReference type="PRINTS" id="PR00385">
    <property type="entry name" value="P450"/>
</dbReference>
<proteinExistence type="inferred from homology"/>
<sequence length="522" mass="60217">MPSFERPSLMQVLLGPIIIYALYYIHWELTVGASRRAMIKRHGCKPMKNYLELNSFPENIIGIKTVMENIRAAKEHRLMVHNRARYLRTGSNMHIKFFFTDLIQTIEPENIKTMLALDFNKWGVGNRRKDAFVPLLGHGIFTTDGAAWQNSRDLLRPNFVRSQVGDLATFEIHVDQLIKAIPKDGSTVNLQDLFFMLTMDSATEFLFGESTNCLAPESSHENTEFAEAFNRSQEGVAESFRTGKMGQWLRGSMTKKDREYCHYFVDKFVQKALEYRKKLDVENTVAKADDRYIFLYELVKKTKDPVQLRSELMNILLAGRDTTASLLSDTWFVLARRPDIWAKLREEVDALGGEKPTFRQIKDMKYLKWVFNESLRMYPVVPGNTRCAAIDTILPLGGGEDGKSPLFIPKGQYVQWSLYTMHRRKDFYGEDSEDFRPERWEKLRPGWEYLPFNGGPRICIGQQFALTEASYTTIRLMQEFKSIESRDDRPWIEGLTLTCAIHQGTLVGLTPAQSQSNPRNVP</sequence>
<dbReference type="PROSITE" id="PS00086">
    <property type="entry name" value="CYTOCHROME_P450"/>
    <property type="match status" value="1"/>
</dbReference>
<comment type="similarity">
    <text evidence="2 9">Belongs to the cytochrome P450 family.</text>
</comment>
<dbReference type="CDD" id="cd11063">
    <property type="entry name" value="CYP52"/>
    <property type="match status" value="1"/>
</dbReference>
<feature type="binding site" description="axial binding residue" evidence="8">
    <location>
        <position position="459"/>
    </location>
    <ligand>
        <name>heme</name>
        <dbReference type="ChEBI" id="CHEBI:30413"/>
    </ligand>
    <ligandPart>
        <name>Fe</name>
        <dbReference type="ChEBI" id="CHEBI:18248"/>
    </ligandPart>
</feature>
<evidence type="ECO:0000313" key="12">
    <source>
        <dbReference type="Proteomes" id="UP000664203"/>
    </source>
</evidence>
<dbReference type="AlphaFoldDB" id="A0A8H3FHY1"/>
<dbReference type="Proteomes" id="UP000664203">
    <property type="component" value="Unassembled WGS sequence"/>
</dbReference>
<dbReference type="PANTHER" id="PTHR24287">
    <property type="entry name" value="P450, PUTATIVE (EUROFUNG)-RELATED"/>
    <property type="match status" value="1"/>
</dbReference>
<dbReference type="PRINTS" id="PR00464">
    <property type="entry name" value="EP450II"/>
</dbReference>
<dbReference type="InterPro" id="IPR036396">
    <property type="entry name" value="Cyt_P450_sf"/>
</dbReference>
<dbReference type="InterPro" id="IPR002974">
    <property type="entry name" value="Cyt_P450_E_CYP52_ascomycetes"/>
</dbReference>
<evidence type="ECO:0000256" key="7">
    <source>
        <dbReference type="ARBA" id="ARBA00023033"/>
    </source>
</evidence>
<keyword evidence="12" id="KW-1185">Reference proteome</keyword>
<keyword evidence="10" id="KW-0472">Membrane</keyword>
<keyword evidence="6 8" id="KW-0408">Iron</keyword>
<evidence type="ECO:0000256" key="2">
    <source>
        <dbReference type="ARBA" id="ARBA00010617"/>
    </source>
</evidence>
<protein>
    <recommendedName>
        <fullName evidence="13">Cytochrome P450 alkane hydroxylase</fullName>
    </recommendedName>
</protein>
<dbReference type="Gene3D" id="1.10.630.10">
    <property type="entry name" value="Cytochrome P450"/>
    <property type="match status" value="1"/>
</dbReference>
<reference evidence="11" key="1">
    <citation type="submission" date="2021-03" db="EMBL/GenBank/DDBJ databases">
        <authorList>
            <person name="Tagirdzhanova G."/>
        </authorList>
    </citation>
    <scope>NUCLEOTIDE SEQUENCE</scope>
</reference>
<evidence type="ECO:0000256" key="5">
    <source>
        <dbReference type="ARBA" id="ARBA00023002"/>
    </source>
</evidence>
<keyword evidence="10" id="KW-1133">Transmembrane helix</keyword>